<name>A0A7S3A1L4_9RHOD</name>
<keyword evidence="4 6" id="KW-1133">Transmembrane helix</keyword>
<sequence>MAADIGRMTGMSERMDAKDWVKVKGHLKDVYSLLAGACILGTVGAILEMQYAYAMPFLHTVALILTLAGVFGVTGLFGMKYRKPSFAALAFGMGFGLGPLLDHAAALNPSIVIYALAGTFAIFSSLTISAMMAPDARYLYLGGMLSSALSMLFWINMVSMFFPSQFNYNLQLYGGLIVFCGYVLSDTSRMIEKAKDGRSDAISDATALFVNLIGVLRRILIILSKKEDSDKRSRRRN</sequence>
<dbReference type="Pfam" id="PF01027">
    <property type="entry name" value="Bax1-I"/>
    <property type="match status" value="1"/>
</dbReference>
<gene>
    <name evidence="7" type="ORF">RMAR00112_LOCUS26819</name>
</gene>
<dbReference type="PANTHER" id="PTHR23291:SF32">
    <property type="entry name" value="BAX INHIBITOR 1"/>
    <property type="match status" value="1"/>
</dbReference>
<feature type="transmembrane region" description="Helical" evidence="6">
    <location>
        <begin position="168"/>
        <end position="184"/>
    </location>
</feature>
<keyword evidence="5 6" id="KW-0472">Membrane</keyword>
<feature type="transmembrane region" description="Helical" evidence="6">
    <location>
        <begin position="57"/>
        <end position="79"/>
    </location>
</feature>
<dbReference type="InterPro" id="IPR006214">
    <property type="entry name" value="Bax_inhibitor_1-related"/>
</dbReference>
<evidence type="ECO:0000256" key="5">
    <source>
        <dbReference type="ARBA" id="ARBA00023136"/>
    </source>
</evidence>
<comment type="similarity">
    <text evidence="2 6">Belongs to the BI1 family.</text>
</comment>
<dbReference type="AlphaFoldDB" id="A0A7S3A1L4"/>
<proteinExistence type="inferred from homology"/>
<protein>
    <recommendedName>
        <fullName evidence="8">Bax inhibitor 1</fullName>
    </recommendedName>
</protein>
<reference evidence="7" key="1">
    <citation type="submission" date="2021-01" db="EMBL/GenBank/DDBJ databases">
        <authorList>
            <person name="Corre E."/>
            <person name="Pelletier E."/>
            <person name="Niang G."/>
            <person name="Scheremetjew M."/>
            <person name="Finn R."/>
            <person name="Kale V."/>
            <person name="Holt S."/>
            <person name="Cochrane G."/>
            <person name="Meng A."/>
            <person name="Brown T."/>
            <person name="Cohen L."/>
        </authorList>
    </citation>
    <scope>NUCLEOTIDE SEQUENCE</scope>
    <source>
        <strain evidence="7">CCMP 769</strain>
    </source>
</reference>
<feature type="transmembrane region" description="Helical" evidence="6">
    <location>
        <begin position="111"/>
        <end position="131"/>
    </location>
</feature>
<dbReference type="EMBL" id="HBHW01034864">
    <property type="protein sequence ID" value="CAE0058754.1"/>
    <property type="molecule type" value="Transcribed_RNA"/>
</dbReference>
<dbReference type="GO" id="GO:0016020">
    <property type="term" value="C:membrane"/>
    <property type="evidence" value="ECO:0007669"/>
    <property type="project" value="UniProtKB-SubCell"/>
</dbReference>
<dbReference type="PANTHER" id="PTHR23291">
    <property type="entry name" value="BAX INHIBITOR-RELATED"/>
    <property type="match status" value="1"/>
</dbReference>
<evidence type="ECO:0008006" key="8">
    <source>
        <dbReference type="Google" id="ProtNLM"/>
    </source>
</evidence>
<evidence type="ECO:0000256" key="2">
    <source>
        <dbReference type="ARBA" id="ARBA00010350"/>
    </source>
</evidence>
<evidence type="ECO:0000256" key="6">
    <source>
        <dbReference type="RuleBase" id="RU004379"/>
    </source>
</evidence>
<evidence type="ECO:0000256" key="1">
    <source>
        <dbReference type="ARBA" id="ARBA00004141"/>
    </source>
</evidence>
<organism evidence="7">
    <name type="scientific">Rhodosorus marinus</name>
    <dbReference type="NCBI Taxonomy" id="101924"/>
    <lineage>
        <taxon>Eukaryota</taxon>
        <taxon>Rhodophyta</taxon>
        <taxon>Stylonematophyceae</taxon>
        <taxon>Stylonematales</taxon>
        <taxon>Stylonemataceae</taxon>
        <taxon>Rhodosorus</taxon>
    </lineage>
</organism>
<evidence type="ECO:0000313" key="7">
    <source>
        <dbReference type="EMBL" id="CAE0058754.1"/>
    </source>
</evidence>
<comment type="subcellular location">
    <subcellularLocation>
        <location evidence="1">Membrane</location>
        <topology evidence="1">Multi-pass membrane protein</topology>
    </subcellularLocation>
</comment>
<keyword evidence="3 6" id="KW-0812">Transmembrane</keyword>
<accession>A0A7S3A1L4</accession>
<evidence type="ECO:0000256" key="4">
    <source>
        <dbReference type="ARBA" id="ARBA00022989"/>
    </source>
</evidence>
<evidence type="ECO:0000256" key="3">
    <source>
        <dbReference type="ARBA" id="ARBA00022692"/>
    </source>
</evidence>
<feature type="transmembrane region" description="Helical" evidence="6">
    <location>
        <begin position="86"/>
        <end position="105"/>
    </location>
</feature>
<feature type="transmembrane region" description="Helical" evidence="6">
    <location>
        <begin position="30"/>
        <end position="51"/>
    </location>
</feature>
<feature type="transmembrane region" description="Helical" evidence="6">
    <location>
        <begin position="138"/>
        <end position="162"/>
    </location>
</feature>